<name>A0A8J4QFQ8_9ROSI</name>
<comment type="caution">
    <text evidence="1">The sequence shown here is derived from an EMBL/GenBank/DDBJ whole genome shotgun (WGS) entry which is preliminary data.</text>
</comment>
<organism evidence="1 2">
    <name type="scientific">Castanea mollissima</name>
    <name type="common">Chinese chestnut</name>
    <dbReference type="NCBI Taxonomy" id="60419"/>
    <lineage>
        <taxon>Eukaryota</taxon>
        <taxon>Viridiplantae</taxon>
        <taxon>Streptophyta</taxon>
        <taxon>Embryophyta</taxon>
        <taxon>Tracheophyta</taxon>
        <taxon>Spermatophyta</taxon>
        <taxon>Magnoliopsida</taxon>
        <taxon>eudicotyledons</taxon>
        <taxon>Gunneridae</taxon>
        <taxon>Pentapetalae</taxon>
        <taxon>rosids</taxon>
        <taxon>fabids</taxon>
        <taxon>Fagales</taxon>
        <taxon>Fagaceae</taxon>
        <taxon>Castanea</taxon>
    </lineage>
</organism>
<dbReference type="AlphaFoldDB" id="A0A8J4QFQ8"/>
<sequence length="86" mass="10440">MRRHQPVRQLRPLLRRWVFRIWRQKYREGKGKEKTTNLSLPFGLSADLKIWVCKWDEVAKFKLLLQFVDVQSYSIGRREGRLLNAK</sequence>
<reference evidence="1" key="1">
    <citation type="submission" date="2020-03" db="EMBL/GenBank/DDBJ databases">
        <title>Castanea mollissima Vanexum genome sequencing.</title>
        <authorList>
            <person name="Staton M."/>
        </authorList>
    </citation>
    <scope>NUCLEOTIDE SEQUENCE</scope>
    <source>
        <tissue evidence="1">Leaf</tissue>
    </source>
</reference>
<accession>A0A8J4QFQ8</accession>
<proteinExistence type="predicted"/>
<gene>
    <name evidence="1" type="ORF">CMV_021459</name>
</gene>
<keyword evidence="2" id="KW-1185">Reference proteome</keyword>
<protein>
    <submittedName>
        <fullName evidence="1">Uncharacterized protein</fullName>
    </submittedName>
</protein>
<evidence type="ECO:0000313" key="1">
    <source>
        <dbReference type="EMBL" id="KAF3953055.1"/>
    </source>
</evidence>
<dbReference type="Proteomes" id="UP000737018">
    <property type="component" value="Unassembled WGS sequence"/>
</dbReference>
<dbReference type="EMBL" id="JRKL02004240">
    <property type="protein sequence ID" value="KAF3953055.1"/>
    <property type="molecule type" value="Genomic_DNA"/>
</dbReference>
<evidence type="ECO:0000313" key="2">
    <source>
        <dbReference type="Proteomes" id="UP000737018"/>
    </source>
</evidence>